<dbReference type="EMBL" id="JAUEPU010000206">
    <property type="protein sequence ID" value="KAK0473528.1"/>
    <property type="molecule type" value="Genomic_DNA"/>
</dbReference>
<name>A0AA39NY26_9AGAR</name>
<gene>
    <name evidence="1" type="ORF">EDD18DRAFT_1313817</name>
</gene>
<evidence type="ECO:0000313" key="2">
    <source>
        <dbReference type="Proteomes" id="UP001175228"/>
    </source>
</evidence>
<protein>
    <recommendedName>
        <fullName evidence="3">Endonuclease/exonuclease/phosphatase domain-containing protein</fullName>
    </recommendedName>
</protein>
<dbReference type="AlphaFoldDB" id="A0AA39NY26"/>
<keyword evidence="2" id="KW-1185">Reference proteome</keyword>
<reference evidence="1" key="1">
    <citation type="submission" date="2023-06" db="EMBL/GenBank/DDBJ databases">
        <authorList>
            <consortium name="Lawrence Berkeley National Laboratory"/>
            <person name="Ahrendt S."/>
            <person name="Sahu N."/>
            <person name="Indic B."/>
            <person name="Wong-Bajracharya J."/>
            <person name="Merenyi Z."/>
            <person name="Ke H.-M."/>
            <person name="Monk M."/>
            <person name="Kocsube S."/>
            <person name="Drula E."/>
            <person name="Lipzen A."/>
            <person name="Balint B."/>
            <person name="Henrissat B."/>
            <person name="Andreopoulos B."/>
            <person name="Martin F.M."/>
            <person name="Harder C.B."/>
            <person name="Rigling D."/>
            <person name="Ford K.L."/>
            <person name="Foster G.D."/>
            <person name="Pangilinan J."/>
            <person name="Papanicolaou A."/>
            <person name="Barry K."/>
            <person name="LaButti K."/>
            <person name="Viragh M."/>
            <person name="Koriabine M."/>
            <person name="Yan M."/>
            <person name="Riley R."/>
            <person name="Champramary S."/>
            <person name="Plett K.L."/>
            <person name="Tsai I.J."/>
            <person name="Slot J."/>
            <person name="Sipos G."/>
            <person name="Plett J."/>
            <person name="Nagy L.G."/>
            <person name="Grigoriev I.V."/>
        </authorList>
    </citation>
    <scope>NUCLEOTIDE SEQUENCE</scope>
    <source>
        <strain evidence="1">HWK02</strain>
    </source>
</reference>
<accession>A0AA39NY26</accession>
<dbReference type="Proteomes" id="UP001175228">
    <property type="component" value="Unassembled WGS sequence"/>
</dbReference>
<dbReference type="Gene3D" id="3.60.10.10">
    <property type="entry name" value="Endonuclease/exonuclease/phosphatase"/>
    <property type="match status" value="1"/>
</dbReference>
<dbReference type="InterPro" id="IPR036691">
    <property type="entry name" value="Endo/exonu/phosph_ase_sf"/>
</dbReference>
<evidence type="ECO:0000313" key="1">
    <source>
        <dbReference type="EMBL" id="KAK0473528.1"/>
    </source>
</evidence>
<evidence type="ECO:0008006" key="3">
    <source>
        <dbReference type="Google" id="ProtNLM"/>
    </source>
</evidence>
<organism evidence="1 2">
    <name type="scientific">Armillaria luteobubalina</name>
    <dbReference type="NCBI Taxonomy" id="153913"/>
    <lineage>
        <taxon>Eukaryota</taxon>
        <taxon>Fungi</taxon>
        <taxon>Dikarya</taxon>
        <taxon>Basidiomycota</taxon>
        <taxon>Agaricomycotina</taxon>
        <taxon>Agaricomycetes</taxon>
        <taxon>Agaricomycetidae</taxon>
        <taxon>Agaricales</taxon>
        <taxon>Marasmiineae</taxon>
        <taxon>Physalacriaceae</taxon>
        <taxon>Armillaria</taxon>
    </lineage>
</organism>
<comment type="caution">
    <text evidence="1">The sequence shown here is derived from an EMBL/GenBank/DDBJ whole genome shotgun (WGS) entry which is preliminary data.</text>
</comment>
<dbReference type="SUPFAM" id="SSF56219">
    <property type="entry name" value="DNase I-like"/>
    <property type="match status" value="1"/>
</dbReference>
<proteinExistence type="predicted"/>
<sequence length="311" mass="36016">MREKKICVLTLQETHLSEEYTQAVQTLYGKQLSIHFSACTENPTGKSGVAIVLNKDLVKTDKVETTELIPAPWHAGTIFTWLAIYAPNDKKENKEIMSRDFNFVEDPTDRLPIHKDNKQTVEAFHAFKKQLNLRDGWREANTEKRDFTYMQMSGKFSRSCIDRIYVSTSMLENCNNWEIRNLPILTDHRSVSVRITSPRAPYVGKGRWTMPLCLLRNRKVIKEVEDIVRDMAQKIQAIEGTRTESYNPQTIYAEGKTKITHILQCYAWRSLPIKRAQMEELQAQLNDDKKLLTAGLLQQKIQQIQADINKN</sequence>